<protein>
    <submittedName>
        <fullName evidence="9">Spectinomycin tetracycline efflux pump</fullName>
    </submittedName>
</protein>
<dbReference type="PROSITE" id="PS50850">
    <property type="entry name" value="MFS"/>
    <property type="match status" value="1"/>
</dbReference>
<dbReference type="RefSeq" id="WP_234688299.1">
    <property type="nucleotide sequence ID" value="NZ_CAHPRW010000007.1"/>
</dbReference>
<name>A0AA35D534_9BURK</name>
<feature type="transmembrane region" description="Helical" evidence="7">
    <location>
        <begin position="350"/>
        <end position="375"/>
    </location>
</feature>
<evidence type="ECO:0000256" key="5">
    <source>
        <dbReference type="ARBA" id="ARBA00022989"/>
    </source>
</evidence>
<dbReference type="Pfam" id="PF07690">
    <property type="entry name" value="MFS_1"/>
    <property type="match status" value="1"/>
</dbReference>
<keyword evidence="3" id="KW-1003">Cell membrane</keyword>
<dbReference type="Gene3D" id="1.20.1250.20">
    <property type="entry name" value="MFS general substrate transporter like domains"/>
    <property type="match status" value="1"/>
</dbReference>
<comment type="caution">
    <text evidence="9">The sequence shown here is derived from an EMBL/GenBank/DDBJ whole genome shotgun (WGS) entry which is preliminary data.</text>
</comment>
<dbReference type="SUPFAM" id="SSF103473">
    <property type="entry name" value="MFS general substrate transporter"/>
    <property type="match status" value="1"/>
</dbReference>
<dbReference type="PANTHER" id="PTHR42718">
    <property type="entry name" value="MAJOR FACILITATOR SUPERFAMILY MULTIDRUG TRANSPORTER MFSC"/>
    <property type="match status" value="1"/>
</dbReference>
<dbReference type="GO" id="GO:0022857">
    <property type="term" value="F:transmembrane transporter activity"/>
    <property type="evidence" value="ECO:0007669"/>
    <property type="project" value="InterPro"/>
</dbReference>
<dbReference type="PANTHER" id="PTHR42718:SF46">
    <property type="entry name" value="BLR6921 PROTEIN"/>
    <property type="match status" value="1"/>
</dbReference>
<feature type="transmembrane region" description="Helical" evidence="7">
    <location>
        <begin position="420"/>
        <end position="437"/>
    </location>
</feature>
<organism evidence="9 10">
    <name type="scientific">Comamonas aquatica</name>
    <dbReference type="NCBI Taxonomy" id="225991"/>
    <lineage>
        <taxon>Bacteria</taxon>
        <taxon>Pseudomonadati</taxon>
        <taxon>Pseudomonadota</taxon>
        <taxon>Betaproteobacteria</taxon>
        <taxon>Burkholderiales</taxon>
        <taxon>Comamonadaceae</taxon>
        <taxon>Comamonas</taxon>
    </lineage>
</organism>
<feature type="transmembrane region" description="Helical" evidence="7">
    <location>
        <begin position="180"/>
        <end position="200"/>
    </location>
</feature>
<feature type="transmembrane region" description="Helical" evidence="7">
    <location>
        <begin position="212"/>
        <end position="232"/>
    </location>
</feature>
<feature type="transmembrane region" description="Helical" evidence="7">
    <location>
        <begin position="60"/>
        <end position="80"/>
    </location>
</feature>
<proteinExistence type="predicted"/>
<sequence>MSLSTVSATPVPEAPDGMQGRARQLAMAVIVCGLMLCVLDSTMLNLALPQMARQWQIDPAYTLWVVNANQIASLVLLLPLAALGDRLGYKRVYLWGMLVFGLASVLAALAPSLPWLIVARALQGMGMAGALCVNGALVRQIYPRGLLGQGMALNSMVVALSTVTGPVLAAAVLTQFDWRWLFSLHLPLSLWVCWLGSKALPPPHAGRAAQAGLSWLDVGLNVLMFGAIFLALDRISHYQPGAASLAWAGLWLALGLAAGCWYVRRQKRQTQPMLPLDLLRIPVFALSMGASISAFSAQTMAFLALPFLLIETHGLSTGRAGLLISAWPVALAVVAPLVGRRIGRIPAGRLGAMGMVLFACGLWALALLPIGAAVWDVAWRMALCGAGFAMFQSPNNHTIVTSAPVHRSGAASGMLGSARHTGQGLGAVCLAACFVLWPGTGGLAEQRAMWLAGGFAVLAACFSGLRHTPVAPPLSR</sequence>
<evidence type="ECO:0000313" key="10">
    <source>
        <dbReference type="Proteomes" id="UP000834458"/>
    </source>
</evidence>
<feature type="transmembrane region" description="Helical" evidence="7">
    <location>
        <begin position="244"/>
        <end position="263"/>
    </location>
</feature>
<gene>
    <name evidence="9" type="primary">stp_1</name>
    <name evidence="9" type="ORF">GHA_00836</name>
</gene>
<evidence type="ECO:0000256" key="7">
    <source>
        <dbReference type="SAM" id="Phobius"/>
    </source>
</evidence>
<reference evidence="9" key="1">
    <citation type="submission" date="2020-05" db="EMBL/GenBank/DDBJ databases">
        <authorList>
            <person name="Delgado-Blas J."/>
        </authorList>
    </citation>
    <scope>NUCLEOTIDE SEQUENCE</scope>
    <source>
        <strain evidence="9">BB1454</strain>
    </source>
</reference>
<evidence type="ECO:0000256" key="1">
    <source>
        <dbReference type="ARBA" id="ARBA00004651"/>
    </source>
</evidence>
<feature type="transmembrane region" description="Helical" evidence="7">
    <location>
        <begin position="117"/>
        <end position="138"/>
    </location>
</feature>
<accession>A0AA35D534</accession>
<dbReference type="InterPro" id="IPR011701">
    <property type="entry name" value="MFS"/>
</dbReference>
<evidence type="ECO:0000313" key="9">
    <source>
        <dbReference type="EMBL" id="CAB5670588.1"/>
    </source>
</evidence>
<keyword evidence="2" id="KW-0813">Transport</keyword>
<evidence type="ECO:0000256" key="2">
    <source>
        <dbReference type="ARBA" id="ARBA00022448"/>
    </source>
</evidence>
<keyword evidence="4 7" id="KW-0812">Transmembrane</keyword>
<keyword evidence="6 7" id="KW-0472">Membrane</keyword>
<feature type="transmembrane region" description="Helical" evidence="7">
    <location>
        <begin position="320"/>
        <end position="338"/>
    </location>
</feature>
<feature type="transmembrane region" description="Helical" evidence="7">
    <location>
        <begin position="449"/>
        <end position="466"/>
    </location>
</feature>
<evidence type="ECO:0000259" key="8">
    <source>
        <dbReference type="PROSITE" id="PS50850"/>
    </source>
</evidence>
<feature type="transmembrane region" description="Helical" evidence="7">
    <location>
        <begin position="150"/>
        <end position="174"/>
    </location>
</feature>
<keyword evidence="5 7" id="KW-1133">Transmembrane helix</keyword>
<evidence type="ECO:0000256" key="3">
    <source>
        <dbReference type="ARBA" id="ARBA00022475"/>
    </source>
</evidence>
<dbReference type="AlphaFoldDB" id="A0AA35D534"/>
<feature type="domain" description="Major facilitator superfamily (MFS) profile" evidence="8">
    <location>
        <begin position="26"/>
        <end position="471"/>
    </location>
</feature>
<dbReference type="Proteomes" id="UP000834458">
    <property type="component" value="Unassembled WGS sequence"/>
</dbReference>
<feature type="transmembrane region" description="Helical" evidence="7">
    <location>
        <begin position="92"/>
        <end position="111"/>
    </location>
</feature>
<dbReference type="InterPro" id="IPR036259">
    <property type="entry name" value="MFS_trans_sf"/>
</dbReference>
<dbReference type="CDD" id="cd17321">
    <property type="entry name" value="MFS_MMR_MDR_like"/>
    <property type="match status" value="1"/>
</dbReference>
<feature type="transmembrane region" description="Helical" evidence="7">
    <location>
        <begin position="283"/>
        <end position="308"/>
    </location>
</feature>
<feature type="transmembrane region" description="Helical" evidence="7">
    <location>
        <begin position="25"/>
        <end position="48"/>
    </location>
</feature>
<evidence type="ECO:0000256" key="4">
    <source>
        <dbReference type="ARBA" id="ARBA00022692"/>
    </source>
</evidence>
<evidence type="ECO:0000256" key="6">
    <source>
        <dbReference type="ARBA" id="ARBA00023136"/>
    </source>
</evidence>
<dbReference type="Gene3D" id="1.20.1720.10">
    <property type="entry name" value="Multidrug resistance protein D"/>
    <property type="match status" value="1"/>
</dbReference>
<dbReference type="InterPro" id="IPR020846">
    <property type="entry name" value="MFS_dom"/>
</dbReference>
<dbReference type="EMBL" id="CAHPSC010000008">
    <property type="protein sequence ID" value="CAB5670588.1"/>
    <property type="molecule type" value="Genomic_DNA"/>
</dbReference>
<comment type="subcellular location">
    <subcellularLocation>
        <location evidence="1">Cell membrane</location>
        <topology evidence="1">Multi-pass membrane protein</topology>
    </subcellularLocation>
</comment>
<dbReference type="GO" id="GO:0005886">
    <property type="term" value="C:plasma membrane"/>
    <property type="evidence" value="ECO:0007669"/>
    <property type="project" value="UniProtKB-SubCell"/>
</dbReference>